<evidence type="ECO:0000313" key="1">
    <source>
        <dbReference type="EMBL" id="KAK9237393.1"/>
    </source>
</evidence>
<evidence type="ECO:0000313" key="2">
    <source>
        <dbReference type="Proteomes" id="UP001433508"/>
    </source>
</evidence>
<organism evidence="1 2">
    <name type="scientific">Lipomyces kononenkoae</name>
    <name type="common">Yeast</name>
    <dbReference type="NCBI Taxonomy" id="34357"/>
    <lineage>
        <taxon>Eukaryota</taxon>
        <taxon>Fungi</taxon>
        <taxon>Dikarya</taxon>
        <taxon>Ascomycota</taxon>
        <taxon>Saccharomycotina</taxon>
        <taxon>Lipomycetes</taxon>
        <taxon>Lipomycetales</taxon>
        <taxon>Lipomycetaceae</taxon>
        <taxon>Lipomyces</taxon>
    </lineage>
</organism>
<keyword evidence="2" id="KW-1185">Reference proteome</keyword>
<proteinExistence type="predicted"/>
<dbReference type="Proteomes" id="UP001433508">
    <property type="component" value="Unassembled WGS sequence"/>
</dbReference>
<sequence>MSPSGNGYFGASSPIGGQVAQSDDEFVAFRPRHVRNDSTGYFYGNGSSGRLETSTSSHSIDKMLKSPEQLEAPMSAVNLSDDYDGEESDESFAERNRRSEAELMRKGAEELKRRSTVEASKVARVLVPGSPEDAKVELPSEVVSYLQQAENEPAPSPGLLTKEKRVMTVSEFEKYRRTRTDSPEPDDDDDDVDRDPDSESDNEGFFKSEDSDSEMRQQEALKLKQRQDANLAVYRQQMRKVTGNSGPPPPPPLGIRANGQLSPLSSLTQLVPDADDEEDEIPLGILQAHGLPGRHRGAPSSLASRPISSRAPSIYPTQNFPPVPPSVSIPRGLTLPEQMHDQMFDPQFHQAMPAPRGLIHEIAREQEAKLHRRSMLNMHMQTAGPYDVRPASPLHPGAAMPYSMQPPPAMPYSMPPPPGSYMYPPSPQLLPMQPPPMQPPIQPDASGISPDLQLQMQKFLELQMQMMRQMLQTTDGPTKSPSPVQDGIRRIPSPANSVRGSTYYPPMPAAGNLPPGHAPAALSNTAGNPPRYRTLSTQHSLTNLNSQYEAGAPSRYNHDYAPSPHEHPSIAHNRLGSTVATPAEDTIRVVDNNKELAPALPIRSSVSSASVDRNGNDVQEEPYDGSGEDNESKEWERLRRQKSTLRKAWKQRRNVNVSTVISESTTSEAVAET</sequence>
<protein>
    <submittedName>
        <fullName evidence="1">Uncharacterized protein</fullName>
    </submittedName>
</protein>
<reference evidence="2" key="1">
    <citation type="journal article" date="2024" name="Front. Bioeng. Biotechnol.">
        <title>Genome-scale model development and genomic sequencing of the oleaginous clade Lipomyces.</title>
        <authorList>
            <person name="Czajka J.J."/>
            <person name="Han Y."/>
            <person name="Kim J."/>
            <person name="Mondo S.J."/>
            <person name="Hofstad B.A."/>
            <person name="Robles A."/>
            <person name="Haridas S."/>
            <person name="Riley R."/>
            <person name="LaButti K."/>
            <person name="Pangilinan J."/>
            <person name="Andreopoulos W."/>
            <person name="Lipzen A."/>
            <person name="Yan J."/>
            <person name="Wang M."/>
            <person name="Ng V."/>
            <person name="Grigoriev I.V."/>
            <person name="Spatafora J.W."/>
            <person name="Magnuson J.K."/>
            <person name="Baker S.E."/>
            <person name="Pomraning K.R."/>
        </authorList>
    </citation>
    <scope>NUCLEOTIDE SEQUENCE [LARGE SCALE GENOMIC DNA]</scope>
    <source>
        <strain evidence="2">CBS 7786</strain>
    </source>
</reference>
<gene>
    <name evidence="1" type="ORF">V1525DRAFT_404235</name>
</gene>
<dbReference type="EMBL" id="MU971370">
    <property type="protein sequence ID" value="KAK9237393.1"/>
    <property type="molecule type" value="Genomic_DNA"/>
</dbReference>
<accession>A0ACC3T0J3</accession>
<name>A0ACC3T0J3_LIPKO</name>
<comment type="caution">
    <text evidence="1">The sequence shown here is derived from an EMBL/GenBank/DDBJ whole genome shotgun (WGS) entry which is preliminary data.</text>
</comment>